<feature type="region of interest" description="Disordered" evidence="1">
    <location>
        <begin position="34"/>
        <end position="91"/>
    </location>
</feature>
<sequence length="353" mass="38282">MDITEQQNELIEANGGKASPELAAQLLEQALNGDTANAENGSQPATTQVTEENTPKVEGQDGTHEEHSSARADTQQAQQQQQVDESQLNAENAVILAKDGKHTIPYDKLVEARNGEKEWKQKFDEAQQQLAQLQADAQERKDNGQAPTTQDNQANIAQQAIDQGVDPAIFGDFSEKDLAAGIQKLVNSQVSTLVQQQLQTALAPIQQQQQVSVEQAHFNEIFTAHPDAESIVESKEFNDWKNAQPSFLKDAYETVLDKGSAAQVVELLGLYKSNTQSGQQAAQPANDAVKAVAQKAVSQAQTPPPNSLSDLPAGSPAGVSRDERLAAMSPAQLAEEMQGWTPDQVEQFLNRRV</sequence>
<name>A0ABX9UBF2_9GAMM</name>
<feature type="region of interest" description="Disordered" evidence="1">
    <location>
        <begin position="292"/>
        <end position="343"/>
    </location>
</feature>
<reference evidence="2 3" key="1">
    <citation type="submission" date="2018-09" db="EMBL/GenBank/DDBJ databases">
        <title>The draft genome of Acinetobacter sp. strains.</title>
        <authorList>
            <person name="Qin J."/>
            <person name="Feng Y."/>
            <person name="Zong Z."/>
        </authorList>
    </citation>
    <scope>NUCLEOTIDE SEQUENCE [LARGE SCALE GENOMIC DNA]</scope>
    <source>
        <strain evidence="2 3">WCHAc060001</strain>
    </source>
</reference>
<organism evidence="2 3">
    <name type="scientific">Acinetobacter cumulans</name>
    <dbReference type="NCBI Taxonomy" id="2136182"/>
    <lineage>
        <taxon>Bacteria</taxon>
        <taxon>Pseudomonadati</taxon>
        <taxon>Pseudomonadota</taxon>
        <taxon>Gammaproteobacteria</taxon>
        <taxon>Moraxellales</taxon>
        <taxon>Moraxellaceae</taxon>
        <taxon>Acinetobacter</taxon>
    </lineage>
</organism>
<proteinExistence type="predicted"/>
<evidence type="ECO:0000313" key="2">
    <source>
        <dbReference type="EMBL" id="RLL50344.1"/>
    </source>
</evidence>
<protein>
    <submittedName>
        <fullName evidence="2">Uncharacterized protein</fullName>
    </submittedName>
</protein>
<accession>A0ABX9UBF2</accession>
<keyword evidence="3" id="KW-1185">Reference proteome</keyword>
<feature type="compositionally biased region" description="Low complexity" evidence="1">
    <location>
        <begin position="126"/>
        <end position="136"/>
    </location>
</feature>
<evidence type="ECO:0000313" key="3">
    <source>
        <dbReference type="Proteomes" id="UP000273105"/>
    </source>
</evidence>
<comment type="caution">
    <text evidence="2">The sequence shown here is derived from an EMBL/GenBank/DDBJ whole genome shotgun (WGS) entry which is preliminary data.</text>
</comment>
<feature type="region of interest" description="Disordered" evidence="1">
    <location>
        <begin position="117"/>
        <end position="151"/>
    </location>
</feature>
<dbReference type="Proteomes" id="UP000273105">
    <property type="component" value="Unassembled WGS sequence"/>
</dbReference>
<feature type="compositionally biased region" description="Basic and acidic residues" evidence="1">
    <location>
        <begin position="53"/>
        <end position="70"/>
    </location>
</feature>
<gene>
    <name evidence="2" type="ORF">D9K79_00915</name>
</gene>
<dbReference type="RefSeq" id="WP_042890536.1">
    <property type="nucleotide sequence ID" value="NZ_RCHE01000001.1"/>
</dbReference>
<feature type="compositionally biased region" description="Polar residues" evidence="1">
    <location>
        <begin position="34"/>
        <end position="52"/>
    </location>
</feature>
<evidence type="ECO:0000256" key="1">
    <source>
        <dbReference type="SAM" id="MobiDB-lite"/>
    </source>
</evidence>
<feature type="compositionally biased region" description="Low complexity" evidence="1">
    <location>
        <begin position="292"/>
        <end position="301"/>
    </location>
</feature>
<dbReference type="EMBL" id="RCHE01000001">
    <property type="protein sequence ID" value="RLL50344.1"/>
    <property type="molecule type" value="Genomic_DNA"/>
</dbReference>